<organism evidence="1 2">
    <name type="scientific">Iris pallida</name>
    <name type="common">Sweet iris</name>
    <dbReference type="NCBI Taxonomy" id="29817"/>
    <lineage>
        <taxon>Eukaryota</taxon>
        <taxon>Viridiplantae</taxon>
        <taxon>Streptophyta</taxon>
        <taxon>Embryophyta</taxon>
        <taxon>Tracheophyta</taxon>
        <taxon>Spermatophyta</taxon>
        <taxon>Magnoliopsida</taxon>
        <taxon>Liliopsida</taxon>
        <taxon>Asparagales</taxon>
        <taxon>Iridaceae</taxon>
        <taxon>Iridoideae</taxon>
        <taxon>Irideae</taxon>
        <taxon>Iris</taxon>
    </lineage>
</organism>
<gene>
    <name evidence="1" type="ORF">M6B38_324160</name>
</gene>
<sequence>MPDAATKPRRRLRCDCLLRRGRGIMVETPPTSSGQLWPLDCSSAVVLSVQRDQRHRSSQDLPRVPLTDSLSHDELAFSVPSSVGRPFFSLSSPPISSRVLRVEESSGNPRFIPSLPFLNYELKLL</sequence>
<evidence type="ECO:0000313" key="2">
    <source>
        <dbReference type="Proteomes" id="UP001140949"/>
    </source>
</evidence>
<accession>A0AAX6H7M1</accession>
<reference evidence="1" key="2">
    <citation type="submission" date="2023-04" db="EMBL/GenBank/DDBJ databases">
        <authorList>
            <person name="Bruccoleri R.E."/>
            <person name="Oakeley E.J."/>
            <person name="Faust A.-M."/>
            <person name="Dessus-Babus S."/>
            <person name="Altorfer M."/>
            <person name="Burckhardt D."/>
            <person name="Oertli M."/>
            <person name="Naumann U."/>
            <person name="Petersen F."/>
            <person name="Wong J."/>
        </authorList>
    </citation>
    <scope>NUCLEOTIDE SEQUENCE</scope>
    <source>
        <strain evidence="1">GSM-AAB239-AS_SAM_17_03QT</strain>
        <tissue evidence="1">Leaf</tissue>
    </source>
</reference>
<dbReference type="Proteomes" id="UP001140949">
    <property type="component" value="Unassembled WGS sequence"/>
</dbReference>
<evidence type="ECO:0000313" key="1">
    <source>
        <dbReference type="EMBL" id="KAJ6837009.1"/>
    </source>
</evidence>
<proteinExistence type="predicted"/>
<dbReference type="AlphaFoldDB" id="A0AAX6H7M1"/>
<comment type="caution">
    <text evidence="1">The sequence shown here is derived from an EMBL/GenBank/DDBJ whole genome shotgun (WGS) entry which is preliminary data.</text>
</comment>
<keyword evidence="2" id="KW-1185">Reference proteome</keyword>
<protein>
    <submittedName>
        <fullName evidence="1">Uncharacterized protein</fullName>
    </submittedName>
</protein>
<dbReference type="EMBL" id="JANAVB010011598">
    <property type="protein sequence ID" value="KAJ6837009.1"/>
    <property type="molecule type" value="Genomic_DNA"/>
</dbReference>
<reference evidence="1" key="1">
    <citation type="journal article" date="2023" name="GigaByte">
        <title>Genome assembly of the bearded iris, Iris pallida Lam.</title>
        <authorList>
            <person name="Bruccoleri R.E."/>
            <person name="Oakeley E.J."/>
            <person name="Faust A.M.E."/>
            <person name="Altorfer M."/>
            <person name="Dessus-Babus S."/>
            <person name="Burckhardt D."/>
            <person name="Oertli M."/>
            <person name="Naumann U."/>
            <person name="Petersen F."/>
            <person name="Wong J."/>
        </authorList>
    </citation>
    <scope>NUCLEOTIDE SEQUENCE</scope>
    <source>
        <strain evidence="1">GSM-AAB239-AS_SAM_17_03QT</strain>
    </source>
</reference>
<name>A0AAX6H7M1_IRIPA</name>